<keyword evidence="2" id="KW-1185">Reference proteome</keyword>
<protein>
    <recommendedName>
        <fullName evidence="3">Glycosyltransferase</fullName>
    </recommendedName>
</protein>
<dbReference type="EMBL" id="BAAANV010000015">
    <property type="protein sequence ID" value="GAA1533635.1"/>
    <property type="molecule type" value="Genomic_DNA"/>
</dbReference>
<name>A0ABN2B7G0_9MICO</name>
<evidence type="ECO:0000313" key="2">
    <source>
        <dbReference type="Proteomes" id="UP001501288"/>
    </source>
</evidence>
<dbReference type="Pfam" id="PF13692">
    <property type="entry name" value="Glyco_trans_1_4"/>
    <property type="match status" value="1"/>
</dbReference>
<dbReference type="Gene3D" id="3.40.50.2000">
    <property type="entry name" value="Glycogen Phosphorylase B"/>
    <property type="match status" value="1"/>
</dbReference>
<dbReference type="SUPFAM" id="SSF53756">
    <property type="entry name" value="UDP-Glycosyltransferase/glycogen phosphorylase"/>
    <property type="match status" value="1"/>
</dbReference>
<evidence type="ECO:0008006" key="3">
    <source>
        <dbReference type="Google" id="ProtNLM"/>
    </source>
</evidence>
<organism evidence="1 2">
    <name type="scientific">Dermacoccus barathri</name>
    <dbReference type="NCBI Taxonomy" id="322601"/>
    <lineage>
        <taxon>Bacteria</taxon>
        <taxon>Bacillati</taxon>
        <taxon>Actinomycetota</taxon>
        <taxon>Actinomycetes</taxon>
        <taxon>Micrococcales</taxon>
        <taxon>Dermacoccaceae</taxon>
        <taxon>Dermacoccus</taxon>
    </lineage>
</organism>
<gene>
    <name evidence="1" type="ORF">GCM10009762_04890</name>
</gene>
<proteinExistence type="predicted"/>
<comment type="caution">
    <text evidence="1">The sequence shown here is derived from an EMBL/GenBank/DDBJ whole genome shotgun (WGS) entry which is preliminary data.</text>
</comment>
<reference evidence="1 2" key="1">
    <citation type="journal article" date="2019" name="Int. J. Syst. Evol. Microbiol.">
        <title>The Global Catalogue of Microorganisms (GCM) 10K type strain sequencing project: providing services to taxonomists for standard genome sequencing and annotation.</title>
        <authorList>
            <consortium name="The Broad Institute Genomics Platform"/>
            <consortium name="The Broad Institute Genome Sequencing Center for Infectious Disease"/>
            <person name="Wu L."/>
            <person name="Ma J."/>
        </authorList>
    </citation>
    <scope>NUCLEOTIDE SEQUENCE [LARGE SCALE GENOMIC DNA]</scope>
    <source>
        <strain evidence="1 2">JCM 14588</strain>
    </source>
</reference>
<accession>A0ABN2B7G0</accession>
<sequence>MVFLAEQATAYAPFAWLAARASGSPLVVDGFIGLHETRILDWKKHPESSLAAKVYFVSDWLAARLADLYLTDTEIRAQRIRGFTTSRTDVMSLPVGAPSWARSLPRRTHESGKLRILYYGNFIPLHGVSLLLRAVAQASSAVSVELTLIGPKKPRGPYQELADQLGLFSNLRWLDPVAEDALIDQIAEHDVVAGVFGDSLKAQSVIANKTWQGLAAGRPVLTQRSQALEEIAPIVGEQLIVTEPGSVDDLADRIVDLARRGELPNNPSAAADLEMYVQHRFEALGKWIRDH</sequence>
<dbReference type="Proteomes" id="UP001501288">
    <property type="component" value="Unassembled WGS sequence"/>
</dbReference>
<evidence type="ECO:0000313" key="1">
    <source>
        <dbReference type="EMBL" id="GAA1533635.1"/>
    </source>
</evidence>